<dbReference type="VEuPathDB" id="VectorBase:AMAM016855"/>
<protein>
    <submittedName>
        <fullName evidence="2">Uncharacterized protein</fullName>
    </submittedName>
</protein>
<evidence type="ECO:0000256" key="1">
    <source>
        <dbReference type="SAM" id="MobiDB-lite"/>
    </source>
</evidence>
<dbReference type="GO" id="GO:0019894">
    <property type="term" value="F:kinesin binding"/>
    <property type="evidence" value="ECO:0007669"/>
    <property type="project" value="TreeGrafter"/>
</dbReference>
<dbReference type="GO" id="GO:0036064">
    <property type="term" value="C:ciliary basal body"/>
    <property type="evidence" value="ECO:0007669"/>
    <property type="project" value="TreeGrafter"/>
</dbReference>
<accession>A0A182T014</accession>
<dbReference type="GO" id="GO:0005814">
    <property type="term" value="C:centriole"/>
    <property type="evidence" value="ECO:0007669"/>
    <property type="project" value="TreeGrafter"/>
</dbReference>
<dbReference type="GO" id="GO:0042073">
    <property type="term" value="P:intraciliary transport"/>
    <property type="evidence" value="ECO:0007669"/>
    <property type="project" value="TreeGrafter"/>
</dbReference>
<dbReference type="Proteomes" id="UP000075901">
    <property type="component" value="Unassembled WGS sequence"/>
</dbReference>
<reference evidence="3" key="1">
    <citation type="submission" date="2013-09" db="EMBL/GenBank/DDBJ databases">
        <title>The Genome Sequence of Anopheles maculatus species B.</title>
        <authorList>
            <consortium name="The Broad Institute Genomics Platform"/>
            <person name="Neafsey D.E."/>
            <person name="Besansky N."/>
            <person name="Howell P."/>
            <person name="Walton C."/>
            <person name="Young S.K."/>
            <person name="Zeng Q."/>
            <person name="Gargeya S."/>
            <person name="Fitzgerald M."/>
            <person name="Haas B."/>
            <person name="Abouelleil A."/>
            <person name="Allen A.W."/>
            <person name="Alvarado L."/>
            <person name="Arachchi H.M."/>
            <person name="Berlin A.M."/>
            <person name="Chapman S.B."/>
            <person name="Gainer-Dewar J."/>
            <person name="Goldberg J."/>
            <person name="Griggs A."/>
            <person name="Gujja S."/>
            <person name="Hansen M."/>
            <person name="Howarth C."/>
            <person name="Imamovic A."/>
            <person name="Ireland A."/>
            <person name="Larimer J."/>
            <person name="McCowan C."/>
            <person name="Murphy C."/>
            <person name="Pearson M."/>
            <person name="Poon T.W."/>
            <person name="Priest M."/>
            <person name="Roberts A."/>
            <person name="Saif S."/>
            <person name="Shea T."/>
            <person name="Sisk P."/>
            <person name="Sykes S."/>
            <person name="Wortman J."/>
            <person name="Nusbaum C."/>
            <person name="Birren B."/>
        </authorList>
    </citation>
    <scope>NUCLEOTIDE SEQUENCE [LARGE SCALE GENOMIC DNA]</scope>
    <source>
        <strain evidence="3">maculatus3</strain>
    </source>
</reference>
<dbReference type="GO" id="GO:1905515">
    <property type="term" value="P:non-motile cilium assembly"/>
    <property type="evidence" value="ECO:0007669"/>
    <property type="project" value="TreeGrafter"/>
</dbReference>
<sequence>MHLAQSQGNGELYERYSGELQKLEKQKEVRQRIGTGRPTNSGSSRMSSGDYSVRSAGHEGYLPPGTGTGSGHSSAGQPSKSADVSPDYSNNFTPHTGYGYADPLGPPQERPRTGVRKNLTFDDDSDEEINTIDLLPA</sequence>
<evidence type="ECO:0000313" key="2">
    <source>
        <dbReference type="EnsemblMetazoa" id="AMAM016855-PA"/>
    </source>
</evidence>
<dbReference type="AlphaFoldDB" id="A0A182T014"/>
<feature type="compositionally biased region" description="Basic and acidic residues" evidence="1">
    <location>
        <begin position="12"/>
        <end position="31"/>
    </location>
</feature>
<dbReference type="EnsemblMetazoa" id="AMAM016855-RA">
    <property type="protein sequence ID" value="AMAM016855-PA"/>
    <property type="gene ID" value="AMAM016855"/>
</dbReference>
<feature type="compositionally biased region" description="Low complexity" evidence="1">
    <location>
        <begin position="41"/>
        <end position="55"/>
    </location>
</feature>
<dbReference type="GO" id="GO:0097546">
    <property type="term" value="C:ciliary base"/>
    <property type="evidence" value="ECO:0007669"/>
    <property type="project" value="TreeGrafter"/>
</dbReference>
<feature type="compositionally biased region" description="Acidic residues" evidence="1">
    <location>
        <begin position="121"/>
        <end position="130"/>
    </location>
</feature>
<dbReference type="GO" id="GO:0097730">
    <property type="term" value="C:non-motile cilium"/>
    <property type="evidence" value="ECO:0007669"/>
    <property type="project" value="TreeGrafter"/>
</dbReference>
<proteinExistence type="predicted"/>
<name>A0A182T014_9DIPT</name>
<feature type="compositionally biased region" description="Polar residues" evidence="1">
    <location>
        <begin position="77"/>
        <end position="94"/>
    </location>
</feature>
<dbReference type="PANTHER" id="PTHR44117:SF1">
    <property type="entry name" value="INTRAFLAGELLAR TRANSPORT PROTEIN 88 HOMOLOG"/>
    <property type="match status" value="1"/>
</dbReference>
<feature type="region of interest" description="Disordered" evidence="1">
    <location>
        <begin position="1"/>
        <end position="137"/>
    </location>
</feature>
<reference evidence="2" key="2">
    <citation type="submission" date="2020-05" db="UniProtKB">
        <authorList>
            <consortium name="EnsemblMetazoa"/>
        </authorList>
    </citation>
    <scope>IDENTIFICATION</scope>
    <source>
        <strain evidence="2">maculatus3</strain>
    </source>
</reference>
<organism evidence="2 3">
    <name type="scientific">Anopheles maculatus</name>
    <dbReference type="NCBI Taxonomy" id="74869"/>
    <lineage>
        <taxon>Eukaryota</taxon>
        <taxon>Metazoa</taxon>
        <taxon>Ecdysozoa</taxon>
        <taxon>Arthropoda</taxon>
        <taxon>Hexapoda</taxon>
        <taxon>Insecta</taxon>
        <taxon>Pterygota</taxon>
        <taxon>Neoptera</taxon>
        <taxon>Endopterygota</taxon>
        <taxon>Diptera</taxon>
        <taxon>Nematocera</taxon>
        <taxon>Culicoidea</taxon>
        <taxon>Culicidae</taxon>
        <taxon>Anophelinae</taxon>
        <taxon>Anopheles</taxon>
        <taxon>Anopheles maculatus group</taxon>
    </lineage>
</organism>
<keyword evidence="3" id="KW-1185">Reference proteome</keyword>
<dbReference type="PANTHER" id="PTHR44117">
    <property type="entry name" value="INTRAFLAGELLAR TRANSPORT PROTEIN 88 HOMOLOG"/>
    <property type="match status" value="1"/>
</dbReference>
<evidence type="ECO:0000313" key="3">
    <source>
        <dbReference type="Proteomes" id="UP000075901"/>
    </source>
</evidence>